<evidence type="ECO:0000313" key="1">
    <source>
        <dbReference type="EMBL" id="MDB8739133.1"/>
    </source>
</evidence>
<sequence>MKTLIVPCLGRKIVNGIPQYLNRHPNGKLLIERSIEGVFTENYCRILIALLAEDVTLYHADEIIGREIKKYPIEIVILEKMTTGPAETIYHVIKKMNITGSVVIKDSDNYLKTEQIQYENFVAGLDLNAWEKDIHNLRNKSFLIVNEQGNLLDIIEKRVRSDVICLGLYGFKKAEDFVKAYERLNDASYPIFRLYVSHVISYLIGYSGRVFHYIPSLEYENWGDERLWKDMQRDYALYFIDLDNILDSTGTLSRQNREKLSVLQSRGASYIGYTVEDEAYKISALKVLQDAGLHFIKIIYGCPYSEQKEIIASASELERKVIEL</sequence>
<dbReference type="RefSeq" id="WP_272107181.1">
    <property type="nucleotide sequence ID" value="NZ_BAABXJ010000001.1"/>
</dbReference>
<accession>A0AB35IZC0</accession>
<dbReference type="InterPro" id="IPR029044">
    <property type="entry name" value="Nucleotide-diphossugar_trans"/>
</dbReference>
<name>A0AB35IZC0_MEDGN</name>
<gene>
    <name evidence="1" type="ORF">PNU63_10210</name>
</gene>
<dbReference type="EMBL" id="JAQMLR010000009">
    <property type="protein sequence ID" value="MDB8739133.1"/>
    <property type="molecule type" value="Genomic_DNA"/>
</dbReference>
<evidence type="ECO:0000313" key="2">
    <source>
        <dbReference type="Proteomes" id="UP001211731"/>
    </source>
</evidence>
<reference evidence="1" key="1">
    <citation type="submission" date="2023-01" db="EMBL/GenBank/DDBJ databases">
        <title>Human gut microbiome strain richness.</title>
        <authorList>
            <person name="Chen-Liaw A."/>
        </authorList>
    </citation>
    <scope>NUCLEOTIDE SEQUENCE</scope>
    <source>
        <strain evidence="1">1001217st1_A9_1001217B_191108</strain>
    </source>
</reference>
<comment type="caution">
    <text evidence="1">The sequence shown here is derived from an EMBL/GenBank/DDBJ whole genome shotgun (WGS) entry which is preliminary data.</text>
</comment>
<proteinExistence type="predicted"/>
<organism evidence="1 2">
    <name type="scientific">Mediterraneibacter gnavus</name>
    <name type="common">Ruminococcus gnavus</name>
    <dbReference type="NCBI Taxonomy" id="33038"/>
    <lineage>
        <taxon>Bacteria</taxon>
        <taxon>Bacillati</taxon>
        <taxon>Bacillota</taxon>
        <taxon>Clostridia</taxon>
        <taxon>Lachnospirales</taxon>
        <taxon>Lachnospiraceae</taxon>
        <taxon>Mediterraneibacter</taxon>
    </lineage>
</organism>
<dbReference type="Proteomes" id="UP001211731">
    <property type="component" value="Unassembled WGS sequence"/>
</dbReference>
<dbReference type="Gene3D" id="3.90.550.10">
    <property type="entry name" value="Spore Coat Polysaccharide Biosynthesis Protein SpsA, Chain A"/>
    <property type="match status" value="1"/>
</dbReference>
<dbReference type="SUPFAM" id="SSF53448">
    <property type="entry name" value="Nucleotide-diphospho-sugar transferases"/>
    <property type="match status" value="1"/>
</dbReference>
<dbReference type="AlphaFoldDB" id="A0AB35IZC0"/>
<protein>
    <submittedName>
        <fullName evidence="1">Uncharacterized protein</fullName>
    </submittedName>
</protein>